<proteinExistence type="predicted"/>
<dbReference type="EMBL" id="KZ805313">
    <property type="protein sequence ID" value="PVI05557.1"/>
    <property type="molecule type" value="Genomic_DNA"/>
</dbReference>
<name>A0A2V1E4T5_9PLEO</name>
<gene>
    <name evidence="5" type="ORF">DM02DRAFT_668204</name>
</gene>
<evidence type="ECO:0000313" key="5">
    <source>
        <dbReference type="EMBL" id="PVI05557.1"/>
    </source>
</evidence>
<dbReference type="InterPro" id="IPR001138">
    <property type="entry name" value="Zn2Cys6_DnaBD"/>
</dbReference>
<keyword evidence="6" id="KW-1185">Reference proteome</keyword>
<evidence type="ECO:0000256" key="1">
    <source>
        <dbReference type="ARBA" id="ARBA00023015"/>
    </source>
</evidence>
<dbReference type="STRING" id="97972.A0A2V1E4T5"/>
<dbReference type="GO" id="GO:0000981">
    <property type="term" value="F:DNA-binding transcription factor activity, RNA polymerase II-specific"/>
    <property type="evidence" value="ECO:0007669"/>
    <property type="project" value="InterPro"/>
</dbReference>
<keyword evidence="2" id="KW-0804">Transcription</keyword>
<dbReference type="OrthoDB" id="5392779at2759"/>
<dbReference type="PANTHER" id="PTHR47840">
    <property type="entry name" value="ZN(II)2CYS6 TRANSCRIPTION FACTOR (EUROFUNG)-RELATED"/>
    <property type="match status" value="1"/>
</dbReference>
<dbReference type="CDD" id="cd00067">
    <property type="entry name" value="GAL4"/>
    <property type="match status" value="1"/>
</dbReference>
<dbReference type="CDD" id="cd12148">
    <property type="entry name" value="fungal_TF_MHR"/>
    <property type="match status" value="1"/>
</dbReference>
<sequence length="697" mass="78854">MEATVPRRILRKGTTSCVECKRRKIRCFFDQNSSVTCVSCRNRGTPCFGQDAADAAVPRDWENSERLKRVERMLQDLTAKFMTQGFSPESMESQELSVSDGGGSNVFSLPERRAPNALSARDQLAQPTYSEACQLIHAAFPSQLVVDCLFEAGRATIYLQALCNPYRQLFTEKNTQSSMDLAQIPPVSAHPVLLARKLLHLALCMQQLDPSFDRSQLQGIPNVRECMNNYYELASRLVTCHDELLDSREGLECLVCEAVFLTNGGNLRQALAALRRATTVAQMMHLHRKPHNIPLKQLDPNTRVSGPFIWQHIAYLERYISLLIGMPSTIANTQFDTGPKKDAERDEEWFERSQIDLCNRIISRNQHRNYEIAVTMEIDKLLNEKVAQTPDVWWSPLEFGPGLTHEEMMSRMISAQMQIIHYNMVTVLHLPHLLSKDTPDQRFDYSRYTCLYASREVLIRFIAFRSHIKVVYCCRPVDFCALTACKTLLLAYLNGNGESQAFDFAQQRAQDLDLIKRTLDMLDELWKLNGDELSAHTAKLTRKLVELEETMGHQRDNVVANVVDHDEAKTGSDAAHGPDCLYLNVPYFGCIKLSIGAAPNITGSVDPPYSNSSFAILPFEPPGTVSGQQYVQITQPIYDMATFEELEDHLQGWDWPMPDLLAGSEDWAFQGTDATFFDTIMGGYNEGFSGQGQWNEE</sequence>
<dbReference type="Gene3D" id="4.10.240.10">
    <property type="entry name" value="Zn(2)-C6 fungal-type DNA-binding domain"/>
    <property type="match status" value="1"/>
</dbReference>
<organism evidence="5 6">
    <name type="scientific">Periconia macrospinosa</name>
    <dbReference type="NCBI Taxonomy" id="97972"/>
    <lineage>
        <taxon>Eukaryota</taxon>
        <taxon>Fungi</taxon>
        <taxon>Dikarya</taxon>
        <taxon>Ascomycota</taxon>
        <taxon>Pezizomycotina</taxon>
        <taxon>Dothideomycetes</taxon>
        <taxon>Pleosporomycetidae</taxon>
        <taxon>Pleosporales</taxon>
        <taxon>Massarineae</taxon>
        <taxon>Periconiaceae</taxon>
        <taxon>Periconia</taxon>
    </lineage>
</organism>
<feature type="domain" description="Zn(2)-C6 fungal-type" evidence="4">
    <location>
        <begin position="16"/>
        <end position="47"/>
    </location>
</feature>
<keyword evidence="1" id="KW-0805">Transcription regulation</keyword>
<evidence type="ECO:0000313" key="6">
    <source>
        <dbReference type="Proteomes" id="UP000244855"/>
    </source>
</evidence>
<evidence type="ECO:0000256" key="2">
    <source>
        <dbReference type="ARBA" id="ARBA00023163"/>
    </source>
</evidence>
<dbReference type="InterPro" id="IPR036864">
    <property type="entry name" value="Zn2-C6_fun-type_DNA-bd_sf"/>
</dbReference>
<dbReference type="PANTHER" id="PTHR47840:SF1">
    <property type="entry name" value="ZN(II)2CYS6 TRANSCRIPTION FACTOR (EUROFUNG)"/>
    <property type="match status" value="1"/>
</dbReference>
<keyword evidence="3" id="KW-0539">Nucleus</keyword>
<dbReference type="SUPFAM" id="SSF57701">
    <property type="entry name" value="Zn2/Cys6 DNA-binding domain"/>
    <property type="match status" value="1"/>
</dbReference>
<dbReference type="PROSITE" id="PS50048">
    <property type="entry name" value="ZN2_CY6_FUNGAL_2"/>
    <property type="match status" value="1"/>
</dbReference>
<dbReference type="GO" id="GO:0008270">
    <property type="term" value="F:zinc ion binding"/>
    <property type="evidence" value="ECO:0007669"/>
    <property type="project" value="InterPro"/>
</dbReference>
<dbReference type="Proteomes" id="UP000244855">
    <property type="component" value="Unassembled WGS sequence"/>
</dbReference>
<accession>A0A2V1E4T5</accession>
<dbReference type="AlphaFoldDB" id="A0A2V1E4T5"/>
<dbReference type="PROSITE" id="PS00463">
    <property type="entry name" value="ZN2_CY6_FUNGAL_1"/>
    <property type="match status" value="1"/>
</dbReference>
<evidence type="ECO:0000259" key="4">
    <source>
        <dbReference type="PROSITE" id="PS50048"/>
    </source>
</evidence>
<dbReference type="SMART" id="SM00066">
    <property type="entry name" value="GAL4"/>
    <property type="match status" value="1"/>
</dbReference>
<protein>
    <recommendedName>
        <fullName evidence="4">Zn(2)-C6 fungal-type domain-containing protein</fullName>
    </recommendedName>
</protein>
<reference evidence="5 6" key="1">
    <citation type="journal article" date="2018" name="Sci. Rep.">
        <title>Comparative genomics provides insights into the lifestyle and reveals functional heterogeneity of dark septate endophytic fungi.</title>
        <authorList>
            <person name="Knapp D.G."/>
            <person name="Nemeth J.B."/>
            <person name="Barry K."/>
            <person name="Hainaut M."/>
            <person name="Henrissat B."/>
            <person name="Johnson J."/>
            <person name="Kuo A."/>
            <person name="Lim J.H.P."/>
            <person name="Lipzen A."/>
            <person name="Nolan M."/>
            <person name="Ohm R.A."/>
            <person name="Tamas L."/>
            <person name="Grigoriev I.V."/>
            <person name="Spatafora J.W."/>
            <person name="Nagy L.G."/>
            <person name="Kovacs G.M."/>
        </authorList>
    </citation>
    <scope>NUCLEOTIDE SEQUENCE [LARGE SCALE GENOMIC DNA]</scope>
    <source>
        <strain evidence="5 6">DSE2036</strain>
    </source>
</reference>
<evidence type="ECO:0000256" key="3">
    <source>
        <dbReference type="ARBA" id="ARBA00023242"/>
    </source>
</evidence>